<sequence>MGVPFLLADLFNWTLAATPAAVLATLILMTARSLLRYQISARIFYFLWLVMLIRFLSPWVPSVDFISLSFPVGAFQEGGIGLYDGRIVDAAQDAPYNQSVMASQPATNYQSKAILWKDVLLHVWLAGVGILMLIFGYIYFKWRRMLASEKPVEVPPILLEWLTACKKQLNIGMRVELQMTAHISTPATYGWWRPKILIPARMIGQLDKEDWTCILLHELIHIRRRDAFWNGLMTLLLLLHWFNPFMWLAWLRMREDQELSCDALATGMVDKKSYGSAMIKVLELMPSSRQNALIPFISGKTKLIKRRVTMIAMKKKPAFTIKAAIIVAVFSIAIFSGVTIHAKQQPASDSNSQDAEPPYALASDSYILPAEGRIALHFGDTKKISKNETQTSNGIEIINEEGTPVYAAADGVIGIAGYGSAEGNQIVISHAADVQSVYSHLSDIVVQAGEEVKQGQQIGTIGSTGQSTGTHLKFQMLVNNVYTDPETLVQ</sequence>
<dbReference type="Pfam" id="PF05569">
    <property type="entry name" value="Peptidase_M56"/>
    <property type="match status" value="1"/>
</dbReference>
<gene>
    <name evidence="4" type="ORF">DX130_17455</name>
</gene>
<evidence type="ECO:0000256" key="1">
    <source>
        <dbReference type="SAM" id="Phobius"/>
    </source>
</evidence>
<dbReference type="EMBL" id="QUBQ01000003">
    <property type="protein sequence ID" value="REK74317.1"/>
    <property type="molecule type" value="Genomic_DNA"/>
</dbReference>
<keyword evidence="1" id="KW-0472">Membrane</keyword>
<dbReference type="InterPro" id="IPR008756">
    <property type="entry name" value="Peptidase_M56"/>
</dbReference>
<dbReference type="OrthoDB" id="9762883at2"/>
<dbReference type="Gene3D" id="2.70.70.10">
    <property type="entry name" value="Glucose Permease (Domain IIA)"/>
    <property type="match status" value="1"/>
</dbReference>
<dbReference type="AlphaFoldDB" id="A0A371PEH9"/>
<dbReference type="PANTHER" id="PTHR34978">
    <property type="entry name" value="POSSIBLE SENSOR-TRANSDUCER PROTEIN BLAR"/>
    <property type="match status" value="1"/>
</dbReference>
<dbReference type="Proteomes" id="UP000261905">
    <property type="component" value="Unassembled WGS sequence"/>
</dbReference>
<dbReference type="InterPro" id="IPR011055">
    <property type="entry name" value="Dup_hybrid_motif"/>
</dbReference>
<dbReference type="RefSeq" id="WP_116047562.1">
    <property type="nucleotide sequence ID" value="NZ_QUBQ01000003.1"/>
</dbReference>
<keyword evidence="1" id="KW-0812">Transmembrane</keyword>
<feature type="domain" description="Peptidase M56" evidence="3">
    <location>
        <begin position="19"/>
        <end position="311"/>
    </location>
</feature>
<feature type="transmembrane region" description="Helical" evidence="1">
    <location>
        <begin position="319"/>
        <end position="340"/>
    </location>
</feature>
<dbReference type="SUPFAM" id="SSF51261">
    <property type="entry name" value="Duplicated hybrid motif"/>
    <property type="match status" value="1"/>
</dbReference>
<protein>
    <submittedName>
        <fullName evidence="4">Uncharacterized protein</fullName>
    </submittedName>
</protein>
<evidence type="ECO:0000313" key="5">
    <source>
        <dbReference type="Proteomes" id="UP000261905"/>
    </source>
</evidence>
<keyword evidence="1" id="KW-1133">Transmembrane helix</keyword>
<feature type="transmembrane region" description="Helical" evidence="1">
    <location>
        <begin position="12"/>
        <end position="31"/>
    </location>
</feature>
<dbReference type="InterPro" id="IPR016047">
    <property type="entry name" value="M23ase_b-sheet_dom"/>
</dbReference>
<dbReference type="Pfam" id="PF01551">
    <property type="entry name" value="Peptidase_M23"/>
    <property type="match status" value="1"/>
</dbReference>
<dbReference type="CDD" id="cd12797">
    <property type="entry name" value="M23_peptidase"/>
    <property type="match status" value="1"/>
</dbReference>
<reference evidence="4 5" key="1">
    <citation type="submission" date="2018-08" db="EMBL/GenBank/DDBJ databases">
        <title>Paenibacillus sp. M4BSY-1, whole genome shotgun sequence.</title>
        <authorList>
            <person name="Tuo L."/>
        </authorList>
    </citation>
    <scope>NUCLEOTIDE SEQUENCE [LARGE SCALE GENOMIC DNA]</scope>
    <source>
        <strain evidence="4 5">M4BSY-1</strain>
    </source>
</reference>
<dbReference type="CDD" id="cd07341">
    <property type="entry name" value="M56_BlaR1_MecR1_like"/>
    <property type="match status" value="1"/>
</dbReference>
<keyword evidence="5" id="KW-1185">Reference proteome</keyword>
<dbReference type="PANTHER" id="PTHR34978:SF3">
    <property type="entry name" value="SLR0241 PROTEIN"/>
    <property type="match status" value="1"/>
</dbReference>
<evidence type="ECO:0000259" key="3">
    <source>
        <dbReference type="Pfam" id="PF05569"/>
    </source>
</evidence>
<dbReference type="InterPro" id="IPR052173">
    <property type="entry name" value="Beta-lactam_resp_regulator"/>
</dbReference>
<feature type="transmembrane region" description="Helical" evidence="1">
    <location>
        <begin position="227"/>
        <end position="250"/>
    </location>
</feature>
<organism evidence="4 5">
    <name type="scientific">Paenibacillus paeoniae</name>
    <dbReference type="NCBI Taxonomy" id="2292705"/>
    <lineage>
        <taxon>Bacteria</taxon>
        <taxon>Bacillati</taxon>
        <taxon>Bacillota</taxon>
        <taxon>Bacilli</taxon>
        <taxon>Bacillales</taxon>
        <taxon>Paenibacillaceae</taxon>
        <taxon>Paenibacillus</taxon>
    </lineage>
</organism>
<comment type="caution">
    <text evidence="4">The sequence shown here is derived from an EMBL/GenBank/DDBJ whole genome shotgun (WGS) entry which is preliminary data.</text>
</comment>
<accession>A0A371PEH9</accession>
<name>A0A371PEH9_9BACL</name>
<evidence type="ECO:0000259" key="2">
    <source>
        <dbReference type="Pfam" id="PF01551"/>
    </source>
</evidence>
<feature type="domain" description="M23ase beta-sheet core" evidence="2">
    <location>
        <begin position="391"/>
        <end position="485"/>
    </location>
</feature>
<proteinExistence type="predicted"/>
<evidence type="ECO:0000313" key="4">
    <source>
        <dbReference type="EMBL" id="REK74317.1"/>
    </source>
</evidence>
<feature type="transmembrane region" description="Helical" evidence="1">
    <location>
        <begin position="119"/>
        <end position="140"/>
    </location>
</feature>
<feature type="transmembrane region" description="Helical" evidence="1">
    <location>
        <begin position="43"/>
        <end position="60"/>
    </location>
</feature>